<keyword evidence="10" id="KW-1015">Disulfide bond</keyword>
<evidence type="ECO:0000256" key="9">
    <source>
        <dbReference type="ARBA" id="ARBA00023049"/>
    </source>
</evidence>
<dbReference type="EMBL" id="JAHIBW010000014">
    <property type="protein sequence ID" value="KAG7304836.1"/>
    <property type="molecule type" value="Genomic_DNA"/>
</dbReference>
<keyword evidence="9" id="KW-0482">Metalloprotease</keyword>
<evidence type="ECO:0000256" key="3">
    <source>
        <dbReference type="ARBA" id="ARBA00022645"/>
    </source>
</evidence>
<evidence type="ECO:0000256" key="10">
    <source>
        <dbReference type="ARBA" id="ARBA00023157"/>
    </source>
</evidence>
<dbReference type="Proteomes" id="UP000823941">
    <property type="component" value="Chromosome 14"/>
</dbReference>
<evidence type="ECO:0000256" key="11">
    <source>
        <dbReference type="PROSITE-ProRule" id="PRU01379"/>
    </source>
</evidence>
<dbReference type="InterPro" id="IPR000834">
    <property type="entry name" value="Peptidase_M14"/>
</dbReference>
<evidence type="ECO:0000313" key="15">
    <source>
        <dbReference type="Proteomes" id="UP000823941"/>
    </source>
</evidence>
<reference evidence="14 15" key="1">
    <citation type="submission" date="2021-06" db="EMBL/GenBank/DDBJ databases">
        <title>A haploid diamondback moth (Plutella xylostella L.) genome assembly resolves 31 chromosomes and identifies a diamide resistance mutation.</title>
        <authorList>
            <person name="Ward C.M."/>
            <person name="Perry K.D."/>
            <person name="Baker G."/>
            <person name="Powis K."/>
            <person name="Heckel D.G."/>
            <person name="Baxter S.W."/>
        </authorList>
    </citation>
    <scope>NUCLEOTIDE SEQUENCE [LARGE SCALE GENOMIC DNA]</scope>
    <source>
        <strain evidence="14 15">LV</strain>
        <tissue evidence="14">Single pupa</tissue>
    </source>
</reference>
<evidence type="ECO:0000256" key="5">
    <source>
        <dbReference type="ARBA" id="ARBA00022723"/>
    </source>
</evidence>
<evidence type="ECO:0000256" key="7">
    <source>
        <dbReference type="ARBA" id="ARBA00022801"/>
    </source>
</evidence>
<comment type="similarity">
    <text evidence="2 11">Belongs to the peptidase M14 family.</text>
</comment>
<evidence type="ECO:0000256" key="12">
    <source>
        <dbReference type="SAM" id="SignalP"/>
    </source>
</evidence>
<dbReference type="Pfam" id="PF02244">
    <property type="entry name" value="Propep_M14"/>
    <property type="match status" value="1"/>
</dbReference>
<dbReference type="InterPro" id="IPR036990">
    <property type="entry name" value="M14A-like_propep"/>
</dbReference>
<evidence type="ECO:0000256" key="2">
    <source>
        <dbReference type="ARBA" id="ARBA00005988"/>
    </source>
</evidence>
<keyword evidence="5" id="KW-0479">Metal-binding</keyword>
<comment type="caution">
    <text evidence="14">The sequence shown here is derived from an EMBL/GenBank/DDBJ whole genome shotgun (WGS) entry which is preliminary data.</text>
</comment>
<feature type="chain" id="PRO_5045670449" description="Peptidase M14 domain-containing protein" evidence="12">
    <location>
        <begin position="19"/>
        <end position="406"/>
    </location>
</feature>
<organism evidence="14 15">
    <name type="scientific">Plutella xylostella</name>
    <name type="common">Diamondback moth</name>
    <name type="synonym">Plutella maculipennis</name>
    <dbReference type="NCBI Taxonomy" id="51655"/>
    <lineage>
        <taxon>Eukaryota</taxon>
        <taxon>Metazoa</taxon>
        <taxon>Ecdysozoa</taxon>
        <taxon>Arthropoda</taxon>
        <taxon>Hexapoda</taxon>
        <taxon>Insecta</taxon>
        <taxon>Pterygota</taxon>
        <taxon>Neoptera</taxon>
        <taxon>Endopterygota</taxon>
        <taxon>Lepidoptera</taxon>
        <taxon>Glossata</taxon>
        <taxon>Ditrysia</taxon>
        <taxon>Yponomeutoidea</taxon>
        <taxon>Plutellidae</taxon>
        <taxon>Plutella</taxon>
    </lineage>
</organism>
<comment type="cofactor">
    <cofactor evidence="1">
        <name>Zn(2+)</name>
        <dbReference type="ChEBI" id="CHEBI:29105"/>
    </cofactor>
</comment>
<evidence type="ECO:0000313" key="14">
    <source>
        <dbReference type="EMBL" id="KAG7304836.1"/>
    </source>
</evidence>
<feature type="signal peptide" evidence="12">
    <location>
        <begin position="1"/>
        <end position="18"/>
    </location>
</feature>
<dbReference type="SUPFAM" id="SSF54897">
    <property type="entry name" value="Protease propeptides/inhibitors"/>
    <property type="match status" value="1"/>
</dbReference>
<feature type="domain" description="Peptidase M14" evidence="13">
    <location>
        <begin position="116"/>
        <end position="404"/>
    </location>
</feature>
<keyword evidence="6 12" id="KW-0732">Signal</keyword>
<dbReference type="InterPro" id="IPR003146">
    <property type="entry name" value="M14A_act_pep"/>
</dbReference>
<evidence type="ECO:0000256" key="1">
    <source>
        <dbReference type="ARBA" id="ARBA00001947"/>
    </source>
</evidence>
<evidence type="ECO:0000256" key="6">
    <source>
        <dbReference type="ARBA" id="ARBA00022729"/>
    </source>
</evidence>
<evidence type="ECO:0000256" key="4">
    <source>
        <dbReference type="ARBA" id="ARBA00022670"/>
    </source>
</evidence>
<keyword evidence="4" id="KW-0645">Protease</keyword>
<dbReference type="Gene3D" id="3.40.630.10">
    <property type="entry name" value="Zn peptidases"/>
    <property type="match status" value="1"/>
</dbReference>
<name>A0ABQ7QI14_PLUXY</name>
<keyword evidence="8" id="KW-0862">Zinc</keyword>
<dbReference type="PROSITE" id="PS52035">
    <property type="entry name" value="PEPTIDASE_M14"/>
    <property type="match status" value="1"/>
</dbReference>
<evidence type="ECO:0000256" key="8">
    <source>
        <dbReference type="ARBA" id="ARBA00022833"/>
    </source>
</evidence>
<keyword evidence="3" id="KW-0121">Carboxypeptidase</keyword>
<gene>
    <name evidence="14" type="ORF">JYU34_010217</name>
</gene>
<accession>A0ABQ7QI14</accession>
<dbReference type="PANTHER" id="PTHR11705">
    <property type="entry name" value="PROTEASE FAMILY M14 CARBOXYPEPTIDASE A,B"/>
    <property type="match status" value="1"/>
</dbReference>
<evidence type="ECO:0000259" key="13">
    <source>
        <dbReference type="PROSITE" id="PS52035"/>
    </source>
</evidence>
<dbReference type="Pfam" id="PF00246">
    <property type="entry name" value="Peptidase_M14"/>
    <property type="match status" value="1"/>
</dbReference>
<comment type="caution">
    <text evidence="11">Lacks conserved residue(s) required for the propagation of feature annotation.</text>
</comment>
<protein>
    <recommendedName>
        <fullName evidence="13">Peptidase M14 domain-containing protein</fullName>
    </recommendedName>
</protein>
<dbReference type="SUPFAM" id="SSF53187">
    <property type="entry name" value="Zn-dependent exopeptidases"/>
    <property type="match status" value="1"/>
</dbReference>
<proteinExistence type="inferred from homology"/>
<keyword evidence="15" id="KW-1185">Reference proteome</keyword>
<sequence length="406" mass="45983">MYWHNFLVCSLVIISVSAKNELYSGSKIYNVKLTSPKQQETLSHLKKDDVDFLRYPSFKHNITGRALVPAAQVDWFEEQLNSFGIPVDIQVHDVQEYLMRKDHSQSESSRSFAFDGYYRYEQILSYLNTVQEQNSNVEVIEYGKTAQNRPLVYAKITNDDTNAKPVIIIEAGIIPREWITIPAAINAINKLLEVENAKLLNAFDWIVIPVLNPDGYEYTHTDLRYWTKTLTTSSHLQSVCPGANINRNFDIDWLVSGSSSSPCSPIYSGIEPFSEIESQMVKNLLEEYGDRVRMFLSLQNNGPFITYPWQFDKAATGAFRLHHFLGRDMAKSIGSEYVTGVGSVTTDERISGTSSDFAQRSGVLYSFNINLKQDENDDVLVPESEIPRAIEEAWRAISVAADSIIS</sequence>
<dbReference type="SMART" id="SM00631">
    <property type="entry name" value="Zn_pept"/>
    <property type="match status" value="1"/>
</dbReference>
<dbReference type="PANTHER" id="PTHR11705:SF140">
    <property type="entry name" value="FI02848P-RELATED"/>
    <property type="match status" value="1"/>
</dbReference>
<keyword evidence="7" id="KW-0378">Hydrolase</keyword>
<dbReference type="Gene3D" id="3.30.70.340">
    <property type="entry name" value="Metallocarboxypeptidase-like"/>
    <property type="match status" value="1"/>
</dbReference>